<dbReference type="Gene3D" id="2.170.130.10">
    <property type="entry name" value="TonB-dependent receptor, plug domain"/>
    <property type="match status" value="1"/>
</dbReference>
<dbReference type="GO" id="GO:0015344">
    <property type="term" value="F:siderophore uptake transmembrane transporter activity"/>
    <property type="evidence" value="ECO:0007669"/>
    <property type="project" value="TreeGrafter"/>
</dbReference>
<accession>A0A259U0M6</accession>
<feature type="signal peptide" evidence="9">
    <location>
        <begin position="1"/>
        <end position="19"/>
    </location>
</feature>
<evidence type="ECO:0000256" key="7">
    <source>
        <dbReference type="ARBA" id="ARBA00023237"/>
    </source>
</evidence>
<evidence type="ECO:0000256" key="1">
    <source>
        <dbReference type="ARBA" id="ARBA00004571"/>
    </source>
</evidence>
<dbReference type="PANTHER" id="PTHR30069">
    <property type="entry name" value="TONB-DEPENDENT OUTER MEMBRANE RECEPTOR"/>
    <property type="match status" value="1"/>
</dbReference>
<organism evidence="12 13">
    <name type="scientific">Rubricoccus marinus</name>
    <dbReference type="NCBI Taxonomy" id="716817"/>
    <lineage>
        <taxon>Bacteria</taxon>
        <taxon>Pseudomonadati</taxon>
        <taxon>Rhodothermota</taxon>
        <taxon>Rhodothermia</taxon>
        <taxon>Rhodothermales</taxon>
        <taxon>Rubricoccaceae</taxon>
        <taxon>Rubricoccus</taxon>
    </lineage>
</organism>
<dbReference type="Pfam" id="PF07715">
    <property type="entry name" value="Plug"/>
    <property type="match status" value="1"/>
</dbReference>
<keyword evidence="7" id="KW-0998">Cell outer membrane</keyword>
<dbReference type="InterPro" id="IPR037066">
    <property type="entry name" value="Plug_dom_sf"/>
</dbReference>
<dbReference type="Pfam" id="PF13715">
    <property type="entry name" value="CarbopepD_reg_2"/>
    <property type="match status" value="1"/>
</dbReference>
<keyword evidence="4" id="KW-0812">Transmembrane</keyword>
<feature type="domain" description="TonB-dependent receptor-like beta-barrel" evidence="10">
    <location>
        <begin position="382"/>
        <end position="712"/>
    </location>
</feature>
<keyword evidence="13" id="KW-1185">Reference proteome</keyword>
<evidence type="ECO:0000256" key="4">
    <source>
        <dbReference type="ARBA" id="ARBA00022692"/>
    </source>
</evidence>
<keyword evidence="3" id="KW-1134">Transmembrane beta strand</keyword>
<dbReference type="GO" id="GO:0009279">
    <property type="term" value="C:cell outer membrane"/>
    <property type="evidence" value="ECO:0007669"/>
    <property type="project" value="UniProtKB-SubCell"/>
</dbReference>
<reference evidence="12 13" key="1">
    <citation type="submission" date="2016-11" db="EMBL/GenBank/DDBJ databases">
        <title>Study of marine rhodopsin-containing bacteria.</title>
        <authorList>
            <person name="Yoshizawa S."/>
            <person name="Kumagai Y."/>
            <person name="Kogure K."/>
        </authorList>
    </citation>
    <scope>NUCLEOTIDE SEQUENCE [LARGE SCALE GENOMIC DNA]</scope>
    <source>
        <strain evidence="12 13">SG-29</strain>
    </source>
</reference>
<evidence type="ECO:0000256" key="6">
    <source>
        <dbReference type="ARBA" id="ARBA00023136"/>
    </source>
</evidence>
<name>A0A259U0M6_9BACT</name>
<dbReference type="EMBL" id="MQWB01000001">
    <property type="protein sequence ID" value="OZC03549.1"/>
    <property type="molecule type" value="Genomic_DNA"/>
</dbReference>
<evidence type="ECO:0000259" key="10">
    <source>
        <dbReference type="Pfam" id="PF00593"/>
    </source>
</evidence>
<comment type="caution">
    <text evidence="12">The sequence shown here is derived from an EMBL/GenBank/DDBJ whole genome shotgun (WGS) entry which is preliminary data.</text>
</comment>
<keyword evidence="2" id="KW-0813">Transport</keyword>
<evidence type="ECO:0000256" key="9">
    <source>
        <dbReference type="SAM" id="SignalP"/>
    </source>
</evidence>
<sequence length="741" mass="78637">MTRLLPLLALLLLASGASAQEVTGRVLDSETDAPIPGATVRVDGTARGAAADADGRFRLALQRGDTILLVTAIGYAPERVHVHGTQPLAIRLAPEATQFDGVTVEGEHTVAGAPSAPTRTPGTTEDLLGRLPGVNMIQRANFASEPVVRGYQGGQISLTIDGMPVYGACVDKMDPASSYVEPENLRAVSVSKGASDLASGSQIGGSVDLATQRPTFGAPLAMQAESGVESNGMARRVRGAASGSIGPLALRVSGSYRGSGDYAPGGGETIETSGYEKRNLAAAASLRLGRAHQLTAQLITDDAWLIGYPALLMDAVLAQARIGSLGYEGSAPGLHHLEAKLYANRVDHYMDDRNRNVLAREVMRGMYMPMGGYTEVVGAQAEGMTVFGATGLTLTADAHRLRQFGDMTMYSLYPGIRDMVLLNVGDVTALNGSLTLKAERPLADRLTVSASARVDGTARDVSLEAMRQLFERRTGSSDVARQRLVPSVNAMASYSLTLQTHLRLTLADAGRLPTVVEQYGHYVYNYVDGYFYTGDPDLKTERSRQIELGVAHAGSRIALEASAYAHQLSNIVVGLADRDVVAGLAGSTYRFRLYDNVDSGWMAGGEISALAPLGGGLEAVASVSAAYGQNTTLDEPLPMIPPVGGVLALRYDRRPLFAEVETRWALAQNRVSRFTYGERATDGFAVFALRTGWRPASGALSSLRLQAGVENVLDTFYQEHLAISDLAARGRSAYLTVGVDL</sequence>
<protein>
    <recommendedName>
        <fullName evidence="14">TonB-dependent receptor</fullName>
    </recommendedName>
</protein>
<evidence type="ECO:0000256" key="2">
    <source>
        <dbReference type="ARBA" id="ARBA00022448"/>
    </source>
</evidence>
<dbReference type="InterPro" id="IPR008969">
    <property type="entry name" value="CarboxyPept-like_regulatory"/>
</dbReference>
<dbReference type="InterPro" id="IPR012910">
    <property type="entry name" value="Plug_dom"/>
</dbReference>
<feature type="chain" id="PRO_5012356242" description="TonB-dependent receptor" evidence="9">
    <location>
        <begin position="20"/>
        <end position="741"/>
    </location>
</feature>
<evidence type="ECO:0000259" key="11">
    <source>
        <dbReference type="Pfam" id="PF07715"/>
    </source>
</evidence>
<feature type="domain" description="TonB-dependent receptor plug" evidence="11">
    <location>
        <begin position="120"/>
        <end position="205"/>
    </location>
</feature>
<dbReference type="Gene3D" id="2.40.170.20">
    <property type="entry name" value="TonB-dependent receptor, beta-barrel domain"/>
    <property type="match status" value="1"/>
</dbReference>
<dbReference type="InterPro" id="IPR000531">
    <property type="entry name" value="Beta-barrel_TonB"/>
</dbReference>
<dbReference type="Pfam" id="PF00593">
    <property type="entry name" value="TonB_dep_Rec_b-barrel"/>
    <property type="match status" value="1"/>
</dbReference>
<dbReference type="Proteomes" id="UP000216446">
    <property type="component" value="Unassembled WGS sequence"/>
</dbReference>
<keyword evidence="6 8" id="KW-0472">Membrane</keyword>
<proteinExistence type="inferred from homology"/>
<evidence type="ECO:0000256" key="5">
    <source>
        <dbReference type="ARBA" id="ARBA00023077"/>
    </source>
</evidence>
<dbReference type="SUPFAM" id="SSF56935">
    <property type="entry name" value="Porins"/>
    <property type="match status" value="1"/>
</dbReference>
<evidence type="ECO:0000313" key="13">
    <source>
        <dbReference type="Proteomes" id="UP000216446"/>
    </source>
</evidence>
<keyword evidence="9" id="KW-0732">Signal</keyword>
<dbReference type="InParanoid" id="A0A259U0M6"/>
<evidence type="ECO:0000313" key="12">
    <source>
        <dbReference type="EMBL" id="OZC03549.1"/>
    </source>
</evidence>
<dbReference type="AlphaFoldDB" id="A0A259U0M6"/>
<keyword evidence="5 8" id="KW-0798">TonB box</keyword>
<evidence type="ECO:0000256" key="8">
    <source>
        <dbReference type="RuleBase" id="RU003357"/>
    </source>
</evidence>
<dbReference type="GO" id="GO:0044718">
    <property type="term" value="P:siderophore transmembrane transport"/>
    <property type="evidence" value="ECO:0007669"/>
    <property type="project" value="TreeGrafter"/>
</dbReference>
<dbReference type="SUPFAM" id="SSF49464">
    <property type="entry name" value="Carboxypeptidase regulatory domain-like"/>
    <property type="match status" value="1"/>
</dbReference>
<dbReference type="PANTHER" id="PTHR30069:SF49">
    <property type="entry name" value="OUTER MEMBRANE PROTEIN C"/>
    <property type="match status" value="1"/>
</dbReference>
<comment type="similarity">
    <text evidence="8">Belongs to the TonB-dependent receptor family.</text>
</comment>
<dbReference type="Gene3D" id="2.60.40.1120">
    <property type="entry name" value="Carboxypeptidase-like, regulatory domain"/>
    <property type="match status" value="1"/>
</dbReference>
<gene>
    <name evidence="12" type="ORF">BSZ36_11490</name>
</gene>
<dbReference type="InterPro" id="IPR036942">
    <property type="entry name" value="Beta-barrel_TonB_sf"/>
</dbReference>
<dbReference type="RefSeq" id="WP_179271155.1">
    <property type="nucleotide sequence ID" value="NZ_MQWB01000001.1"/>
</dbReference>
<evidence type="ECO:0008006" key="14">
    <source>
        <dbReference type="Google" id="ProtNLM"/>
    </source>
</evidence>
<dbReference type="InterPro" id="IPR039426">
    <property type="entry name" value="TonB-dep_rcpt-like"/>
</dbReference>
<evidence type="ECO:0000256" key="3">
    <source>
        <dbReference type="ARBA" id="ARBA00022452"/>
    </source>
</evidence>
<comment type="subcellular location">
    <subcellularLocation>
        <location evidence="1">Cell outer membrane</location>
        <topology evidence="1">Multi-pass membrane protein</topology>
    </subcellularLocation>
</comment>